<dbReference type="Gene3D" id="2.30.30.290">
    <property type="entry name" value="YopX-like domains"/>
    <property type="match status" value="1"/>
</dbReference>
<sequence>MKYRVWDKITKRMYYPFTGDADELYLSLEGRICSEEEELESDGTHMAYRGYRMIPLVSIGTKDSIGKYVYDGDVIRISDNHSEAGEYVVRYENFQWVLREDKYLALQLYIKNKNFLSNYGLVVGNIYENPGYLKILERE</sequence>
<dbReference type="Pfam" id="PF09643">
    <property type="entry name" value="YopX"/>
    <property type="match status" value="1"/>
</dbReference>
<evidence type="ECO:0000313" key="2">
    <source>
        <dbReference type="EMBL" id="PAD84955.1"/>
    </source>
</evidence>
<dbReference type="EMBL" id="NPBQ01000014">
    <property type="protein sequence ID" value="PAD84955.1"/>
    <property type="molecule type" value="Genomic_DNA"/>
</dbReference>
<dbReference type="InterPro" id="IPR023385">
    <property type="entry name" value="YopX-like_C"/>
</dbReference>
<protein>
    <recommendedName>
        <fullName evidence="1">YopX protein domain-containing protein</fullName>
    </recommendedName>
</protein>
<organism evidence="2 3">
    <name type="scientific">Niallia circulans</name>
    <name type="common">Bacillus circulans</name>
    <dbReference type="NCBI Taxonomy" id="1397"/>
    <lineage>
        <taxon>Bacteria</taxon>
        <taxon>Bacillati</taxon>
        <taxon>Bacillota</taxon>
        <taxon>Bacilli</taxon>
        <taxon>Bacillales</taxon>
        <taxon>Bacillaceae</taxon>
        <taxon>Niallia</taxon>
    </lineage>
</organism>
<dbReference type="InterPro" id="IPR019096">
    <property type="entry name" value="YopX_protein"/>
</dbReference>
<reference evidence="2 3" key="1">
    <citation type="submission" date="2017-07" db="EMBL/GenBank/DDBJ databases">
        <title>Isolation and whole genome analysis of endospore-forming bacteria from heroin.</title>
        <authorList>
            <person name="Kalinowski J."/>
            <person name="Ahrens B."/>
            <person name="Al-Dilaimi A."/>
            <person name="Winkler A."/>
            <person name="Wibberg D."/>
            <person name="Schleenbecker U."/>
            <person name="Ruckert C."/>
            <person name="Wolfel R."/>
            <person name="Grass G."/>
        </authorList>
    </citation>
    <scope>NUCLEOTIDE SEQUENCE [LARGE SCALE GENOMIC DNA]</scope>
    <source>
        <strain evidence="2 3">7521-2</strain>
    </source>
</reference>
<accession>A0AA91TVB3</accession>
<dbReference type="RefSeq" id="WP_095328639.1">
    <property type="nucleotide sequence ID" value="NZ_NPBQ01000014.1"/>
</dbReference>
<name>A0AA91TVB3_NIACI</name>
<evidence type="ECO:0000259" key="1">
    <source>
        <dbReference type="Pfam" id="PF09643"/>
    </source>
</evidence>
<feature type="domain" description="YopX protein" evidence="1">
    <location>
        <begin position="2"/>
        <end position="134"/>
    </location>
</feature>
<comment type="caution">
    <text evidence="2">The sequence shown here is derived from an EMBL/GenBank/DDBJ whole genome shotgun (WGS) entry which is preliminary data.</text>
</comment>
<gene>
    <name evidence="2" type="ORF">CHH57_01920</name>
</gene>
<dbReference type="AlphaFoldDB" id="A0AA91TVB3"/>
<evidence type="ECO:0000313" key="3">
    <source>
        <dbReference type="Proteomes" id="UP000216961"/>
    </source>
</evidence>
<dbReference type="Proteomes" id="UP000216961">
    <property type="component" value="Unassembled WGS sequence"/>
</dbReference>
<dbReference type="SUPFAM" id="SSF159006">
    <property type="entry name" value="YopX-like"/>
    <property type="match status" value="1"/>
</dbReference>
<proteinExistence type="predicted"/>